<comment type="caution">
    <text evidence="1">The sequence shown here is derived from an EMBL/GenBank/DDBJ whole genome shotgun (WGS) entry which is preliminary data.</text>
</comment>
<dbReference type="Proteomes" id="UP001500037">
    <property type="component" value="Unassembled WGS sequence"/>
</dbReference>
<name>A0ABP4GWD4_9ACTN</name>
<keyword evidence="2" id="KW-1185">Reference proteome</keyword>
<evidence type="ECO:0000313" key="2">
    <source>
        <dbReference type="Proteomes" id="UP001500037"/>
    </source>
</evidence>
<protein>
    <submittedName>
        <fullName evidence="1">Uncharacterized protein</fullName>
    </submittedName>
</protein>
<sequence length="106" mass="11238">MPNISFESPDERFVREQRAAAMRTVTAMVDALALAGLPPLVSLAAARVTWTPHGVHIELGGCGVRTLQAIADHISEHAHCTGRVIPGHTLPSGLAELPGVRKELST</sequence>
<evidence type="ECO:0000313" key="1">
    <source>
        <dbReference type="EMBL" id="GAA1239685.1"/>
    </source>
</evidence>
<dbReference type="EMBL" id="BAAALF010000050">
    <property type="protein sequence ID" value="GAA1239685.1"/>
    <property type="molecule type" value="Genomic_DNA"/>
</dbReference>
<organism evidence="1 2">
    <name type="scientific">Kitasatospora nipponensis</name>
    <dbReference type="NCBI Taxonomy" id="258049"/>
    <lineage>
        <taxon>Bacteria</taxon>
        <taxon>Bacillati</taxon>
        <taxon>Actinomycetota</taxon>
        <taxon>Actinomycetes</taxon>
        <taxon>Kitasatosporales</taxon>
        <taxon>Streptomycetaceae</taxon>
        <taxon>Kitasatospora</taxon>
    </lineage>
</organism>
<proteinExistence type="predicted"/>
<accession>A0ABP4GWD4</accession>
<reference evidence="2" key="1">
    <citation type="journal article" date="2019" name="Int. J. Syst. Evol. Microbiol.">
        <title>The Global Catalogue of Microorganisms (GCM) 10K type strain sequencing project: providing services to taxonomists for standard genome sequencing and annotation.</title>
        <authorList>
            <consortium name="The Broad Institute Genomics Platform"/>
            <consortium name="The Broad Institute Genome Sequencing Center for Infectious Disease"/>
            <person name="Wu L."/>
            <person name="Ma J."/>
        </authorList>
    </citation>
    <scope>NUCLEOTIDE SEQUENCE [LARGE SCALE GENOMIC DNA]</scope>
    <source>
        <strain evidence="2">JCM 13004</strain>
    </source>
</reference>
<dbReference type="RefSeq" id="WP_344442373.1">
    <property type="nucleotide sequence ID" value="NZ_BAAALF010000050.1"/>
</dbReference>
<gene>
    <name evidence="1" type="ORF">GCM10009665_33010</name>
</gene>